<dbReference type="AlphaFoldDB" id="A0A8S1C734"/>
<gene>
    <name evidence="13" type="ORF">CLODIP_2_CD09895</name>
</gene>
<evidence type="ECO:0000313" key="14">
    <source>
        <dbReference type="Proteomes" id="UP000494165"/>
    </source>
</evidence>
<evidence type="ECO:0000256" key="1">
    <source>
        <dbReference type="ARBA" id="ARBA00004651"/>
    </source>
</evidence>
<dbReference type="NCBIfam" id="TIGR00813">
    <property type="entry name" value="sss"/>
    <property type="match status" value="1"/>
</dbReference>
<keyword evidence="6 12" id="KW-1133">Transmembrane helix</keyword>
<dbReference type="Pfam" id="PF00474">
    <property type="entry name" value="SSF"/>
    <property type="match status" value="1"/>
</dbReference>
<dbReference type="EMBL" id="CADEPI010000013">
    <property type="protein sequence ID" value="CAB3363684.1"/>
    <property type="molecule type" value="Genomic_DNA"/>
</dbReference>
<evidence type="ECO:0000256" key="2">
    <source>
        <dbReference type="ARBA" id="ARBA00006434"/>
    </source>
</evidence>
<reference evidence="13 14" key="1">
    <citation type="submission" date="2020-04" db="EMBL/GenBank/DDBJ databases">
        <authorList>
            <person name="Alioto T."/>
            <person name="Alioto T."/>
            <person name="Gomez Garrido J."/>
        </authorList>
    </citation>
    <scope>NUCLEOTIDE SEQUENCE [LARGE SCALE GENOMIC DNA]</scope>
</reference>
<dbReference type="CDD" id="cd11492">
    <property type="entry name" value="SLC5sbd_NIS-SMVT"/>
    <property type="match status" value="1"/>
</dbReference>
<dbReference type="GO" id="GO:0015293">
    <property type="term" value="F:symporter activity"/>
    <property type="evidence" value="ECO:0007669"/>
    <property type="project" value="TreeGrafter"/>
</dbReference>
<keyword evidence="14" id="KW-1185">Reference proteome</keyword>
<sequence length="590" mass="64300">MPSPTGALSSSASQYFSIIDYAVFGGMLMFSAAIGVYFAFFAKQKQNTTNEYLMGSKSLGIFPISMSLIASYISGISLLGIPAEMYSFGSQYWVVIISEALVSLTMAVAFIPVFYDLNITSSYEYLRLRFNQPVRLMGSIIFMIKMMLYIPNVIYMPALAFNQVTGINIHYITPVVCLVCIFYTTLGGLKAVVWTDTLQTVLMFLGVIVVMVLGTIQVDGVGVVIERTTKGDRLEFFNFDPDPTARHTVWTLTFGNYFNWLAACAVNQAMVQRCLAMPSVKQANKAILILTFGILSIVSMCCYTGLVVFAAFHDCDPITRKLVGKSDQILPYYVTQISKYVPGLPGLFVAGVFSAALSSMSTGLNSITAVFYEDFVKPSVKKPWSEAKASFVMKVVVVIVGSVCVGNVFLVEKLGAIIQVVKSLSGITAGALLGTFSMGLFFPWINSAGALAGGISSILLVSWISFGTQLNIAAGRITFPKKPLSVEGCSAAELAGLNLNQTIFYSATQTDQEVFYLFRISYLWYTVIGVSTALSVALVVSFATGANKPSDMDPRLLSPVIRRFITFNSKSDNEQAIELQKAQEKLLSKT</sequence>
<keyword evidence="7" id="KW-0915">Sodium</keyword>
<evidence type="ECO:0000256" key="9">
    <source>
        <dbReference type="ARBA" id="ARBA00023136"/>
    </source>
</evidence>
<evidence type="ECO:0000256" key="7">
    <source>
        <dbReference type="ARBA" id="ARBA00023053"/>
    </source>
</evidence>
<dbReference type="InterPro" id="IPR038377">
    <property type="entry name" value="Na/Glc_symporter_sf"/>
</dbReference>
<feature type="transmembrane region" description="Helical" evidence="12">
    <location>
        <begin position="93"/>
        <end position="115"/>
    </location>
</feature>
<dbReference type="PANTHER" id="PTHR42985">
    <property type="entry name" value="SODIUM-COUPLED MONOCARBOXYLATE TRANSPORTER"/>
    <property type="match status" value="1"/>
</dbReference>
<dbReference type="Gene3D" id="1.20.1730.10">
    <property type="entry name" value="Sodium/glucose cotransporter"/>
    <property type="match status" value="1"/>
</dbReference>
<evidence type="ECO:0008006" key="15">
    <source>
        <dbReference type="Google" id="ProtNLM"/>
    </source>
</evidence>
<evidence type="ECO:0000313" key="13">
    <source>
        <dbReference type="EMBL" id="CAB3363684.1"/>
    </source>
</evidence>
<comment type="subcellular location">
    <subcellularLocation>
        <location evidence="1">Cell membrane</location>
        <topology evidence="1">Multi-pass membrane protein</topology>
    </subcellularLocation>
</comment>
<evidence type="ECO:0000256" key="11">
    <source>
        <dbReference type="RuleBase" id="RU362091"/>
    </source>
</evidence>
<feature type="transmembrane region" description="Helical" evidence="12">
    <location>
        <begin position="423"/>
        <end position="445"/>
    </location>
</feature>
<keyword evidence="8" id="KW-0406">Ion transport</keyword>
<protein>
    <recommendedName>
        <fullName evidence="15">Sodium/solute symporter</fullName>
    </recommendedName>
</protein>
<evidence type="ECO:0000256" key="4">
    <source>
        <dbReference type="ARBA" id="ARBA00022475"/>
    </source>
</evidence>
<keyword evidence="9 12" id="KW-0472">Membrane</keyword>
<keyword evidence="3" id="KW-0813">Transport</keyword>
<dbReference type="Proteomes" id="UP000494165">
    <property type="component" value="Unassembled WGS sequence"/>
</dbReference>
<dbReference type="OrthoDB" id="6132759at2759"/>
<dbReference type="PANTHER" id="PTHR42985:SF21">
    <property type="entry name" value="SODIUM-DEPENDENT MULTIVITAMIN TRANSPORTER-LIKE PROTEIN"/>
    <property type="match status" value="1"/>
</dbReference>
<dbReference type="InterPro" id="IPR001734">
    <property type="entry name" value="Na/solute_symporter"/>
</dbReference>
<dbReference type="GO" id="GO:0006814">
    <property type="term" value="P:sodium ion transport"/>
    <property type="evidence" value="ECO:0007669"/>
    <property type="project" value="UniProtKB-KW"/>
</dbReference>
<proteinExistence type="inferred from homology"/>
<organism evidence="13 14">
    <name type="scientific">Cloeon dipterum</name>
    <dbReference type="NCBI Taxonomy" id="197152"/>
    <lineage>
        <taxon>Eukaryota</taxon>
        <taxon>Metazoa</taxon>
        <taxon>Ecdysozoa</taxon>
        <taxon>Arthropoda</taxon>
        <taxon>Hexapoda</taxon>
        <taxon>Insecta</taxon>
        <taxon>Pterygota</taxon>
        <taxon>Palaeoptera</taxon>
        <taxon>Ephemeroptera</taxon>
        <taxon>Pisciforma</taxon>
        <taxon>Baetidae</taxon>
        <taxon>Cloeon</taxon>
    </lineage>
</organism>
<feature type="transmembrane region" description="Helical" evidence="12">
    <location>
        <begin position="136"/>
        <end position="157"/>
    </location>
</feature>
<dbReference type="GO" id="GO:0005886">
    <property type="term" value="C:plasma membrane"/>
    <property type="evidence" value="ECO:0007669"/>
    <property type="project" value="UniProtKB-SubCell"/>
</dbReference>
<feature type="transmembrane region" description="Helical" evidence="12">
    <location>
        <begin position="391"/>
        <end position="411"/>
    </location>
</feature>
<evidence type="ECO:0000256" key="10">
    <source>
        <dbReference type="ARBA" id="ARBA00023201"/>
    </source>
</evidence>
<feature type="transmembrane region" description="Helical" evidence="12">
    <location>
        <begin position="451"/>
        <end position="474"/>
    </location>
</feature>
<feature type="transmembrane region" description="Helical" evidence="12">
    <location>
        <begin position="169"/>
        <end position="189"/>
    </location>
</feature>
<evidence type="ECO:0000256" key="12">
    <source>
        <dbReference type="SAM" id="Phobius"/>
    </source>
</evidence>
<feature type="transmembrane region" description="Helical" evidence="12">
    <location>
        <begin position="201"/>
        <end position="225"/>
    </location>
</feature>
<feature type="transmembrane region" description="Helical" evidence="12">
    <location>
        <begin position="287"/>
        <end position="312"/>
    </location>
</feature>
<feature type="transmembrane region" description="Helical" evidence="12">
    <location>
        <begin position="18"/>
        <end position="40"/>
    </location>
</feature>
<evidence type="ECO:0000256" key="8">
    <source>
        <dbReference type="ARBA" id="ARBA00023065"/>
    </source>
</evidence>
<keyword evidence="10" id="KW-0739">Sodium transport</keyword>
<keyword evidence="5 12" id="KW-0812">Transmembrane</keyword>
<comment type="caution">
    <text evidence="13">The sequence shown here is derived from an EMBL/GenBank/DDBJ whole genome shotgun (WGS) entry which is preliminary data.</text>
</comment>
<feature type="transmembrane region" description="Helical" evidence="12">
    <location>
        <begin position="61"/>
        <end position="81"/>
    </location>
</feature>
<keyword evidence="4" id="KW-1003">Cell membrane</keyword>
<feature type="transmembrane region" description="Helical" evidence="12">
    <location>
        <begin position="522"/>
        <end position="543"/>
    </location>
</feature>
<dbReference type="InterPro" id="IPR051163">
    <property type="entry name" value="Sodium:Solute_Symporter_SSF"/>
</dbReference>
<accession>A0A8S1C734</accession>
<evidence type="ECO:0000256" key="3">
    <source>
        <dbReference type="ARBA" id="ARBA00022448"/>
    </source>
</evidence>
<comment type="similarity">
    <text evidence="2 11">Belongs to the sodium:solute symporter (SSF) (TC 2.A.21) family.</text>
</comment>
<name>A0A8S1C734_9INSE</name>
<dbReference type="PROSITE" id="PS50283">
    <property type="entry name" value="NA_SOLUT_SYMP_3"/>
    <property type="match status" value="1"/>
</dbReference>
<evidence type="ECO:0000256" key="6">
    <source>
        <dbReference type="ARBA" id="ARBA00022989"/>
    </source>
</evidence>
<evidence type="ECO:0000256" key="5">
    <source>
        <dbReference type="ARBA" id="ARBA00022692"/>
    </source>
</evidence>